<comment type="caution">
    <text evidence="3">The sequence shown here is derived from an EMBL/GenBank/DDBJ whole genome shotgun (WGS) entry which is preliminary data.</text>
</comment>
<keyword evidence="4" id="KW-1185">Reference proteome</keyword>
<dbReference type="CDD" id="cd06257">
    <property type="entry name" value="DnaJ"/>
    <property type="match status" value="1"/>
</dbReference>
<dbReference type="PANTHER" id="PTHR44137">
    <property type="entry name" value="BNAC03G44070D PROTEIN"/>
    <property type="match status" value="1"/>
</dbReference>
<proteinExistence type="predicted"/>
<reference evidence="3 4" key="1">
    <citation type="submission" date="2021-02" db="EMBL/GenBank/DDBJ databases">
        <title>Plant Genome Project.</title>
        <authorList>
            <person name="Zhang R.-G."/>
        </authorList>
    </citation>
    <scope>NUCLEOTIDE SEQUENCE [LARGE SCALE GENOMIC DNA]</scope>
    <source>
        <tissue evidence="3">Leaves</tissue>
    </source>
</reference>
<evidence type="ECO:0000313" key="4">
    <source>
        <dbReference type="Proteomes" id="UP000827721"/>
    </source>
</evidence>
<sequence length="477" mass="53554">MTEIIIDTAEEEFLKGHTVTAFKWATIAQELDPYFGSVNQYVEGYRIHIAALKKHRTGEIDWYNLLGIQQDKCLSLSTQSITHHYVKLAKLINPDLHCSAAAPKASKLLTTAWETLGEPDKRLAYHARVGLAPPKSEEQTTTRTRTRPSPESEEQITTRSSPIPKLNEQMHRATARSRPSLKLDDQPPRKRCCIVITASTSLVHKNFSLHNQVHELEAQVSKLNTRLQACNLLDSIDLNNYISEESDQLPSKALKNLALIVSVTHLSIPILICNLCELAVFVITMTEIIIDTAEEEFLKGHTVTAFKWATIAQELDPYFGSCPSLSTQSITHHYVNLAKLINPDLHCSAAAPKAFKLVTTAWETLGEPDKRLAYHARVGLASPKSEEQTTTRTGPSPESEEHITTRSSPIPKLNEQMHRATARSRPSLKLNEQMHRATARSRPSLKLNDEPPKKRCCVRSSDRHQIYRTTARSSFVV</sequence>
<dbReference type="InterPro" id="IPR001623">
    <property type="entry name" value="DnaJ_domain"/>
</dbReference>
<evidence type="ECO:0000259" key="2">
    <source>
        <dbReference type="PROSITE" id="PS50076"/>
    </source>
</evidence>
<dbReference type="Gene3D" id="1.10.287.110">
    <property type="entry name" value="DnaJ domain"/>
    <property type="match status" value="2"/>
</dbReference>
<protein>
    <recommendedName>
        <fullName evidence="2">J domain-containing protein</fullName>
    </recommendedName>
</protein>
<dbReference type="SUPFAM" id="SSF46565">
    <property type="entry name" value="Chaperone J-domain"/>
    <property type="match status" value="2"/>
</dbReference>
<feature type="domain" description="J" evidence="2">
    <location>
        <begin position="61"/>
        <end position="129"/>
    </location>
</feature>
<dbReference type="SMART" id="SM00271">
    <property type="entry name" value="DnaJ"/>
    <property type="match status" value="2"/>
</dbReference>
<dbReference type="PROSITE" id="PS50076">
    <property type="entry name" value="DNAJ_2"/>
    <property type="match status" value="1"/>
</dbReference>
<accession>A0ABQ8I8L5</accession>
<evidence type="ECO:0000313" key="3">
    <source>
        <dbReference type="EMBL" id="KAH7572980.1"/>
    </source>
</evidence>
<feature type="region of interest" description="Disordered" evidence="1">
    <location>
        <begin position="129"/>
        <end position="186"/>
    </location>
</feature>
<dbReference type="Pfam" id="PF00226">
    <property type="entry name" value="DnaJ"/>
    <property type="match status" value="2"/>
</dbReference>
<name>A0ABQ8I8L5_9ROSI</name>
<feature type="region of interest" description="Disordered" evidence="1">
    <location>
        <begin position="379"/>
        <end position="459"/>
    </location>
</feature>
<dbReference type="InterPro" id="IPR036869">
    <property type="entry name" value="J_dom_sf"/>
</dbReference>
<dbReference type="PANTHER" id="PTHR44137:SF57">
    <property type="entry name" value="CHAPERONE DNAJ-DOMAIN PROTEIN"/>
    <property type="match status" value="1"/>
</dbReference>
<dbReference type="Proteomes" id="UP000827721">
    <property type="component" value="Unassembled WGS sequence"/>
</dbReference>
<organism evidence="3 4">
    <name type="scientific">Xanthoceras sorbifolium</name>
    <dbReference type="NCBI Taxonomy" id="99658"/>
    <lineage>
        <taxon>Eukaryota</taxon>
        <taxon>Viridiplantae</taxon>
        <taxon>Streptophyta</taxon>
        <taxon>Embryophyta</taxon>
        <taxon>Tracheophyta</taxon>
        <taxon>Spermatophyta</taxon>
        <taxon>Magnoliopsida</taxon>
        <taxon>eudicotyledons</taxon>
        <taxon>Gunneridae</taxon>
        <taxon>Pentapetalae</taxon>
        <taxon>rosids</taxon>
        <taxon>malvids</taxon>
        <taxon>Sapindales</taxon>
        <taxon>Sapindaceae</taxon>
        <taxon>Xanthoceroideae</taxon>
        <taxon>Xanthoceras</taxon>
    </lineage>
</organism>
<dbReference type="EMBL" id="JAFEMO010000003">
    <property type="protein sequence ID" value="KAH7572980.1"/>
    <property type="molecule type" value="Genomic_DNA"/>
</dbReference>
<gene>
    <name evidence="3" type="ORF">JRO89_XS03G0045600</name>
</gene>
<evidence type="ECO:0000256" key="1">
    <source>
        <dbReference type="SAM" id="MobiDB-lite"/>
    </source>
</evidence>